<dbReference type="EMBL" id="FOFS01000001">
    <property type="protein sequence ID" value="SEP75224.1"/>
    <property type="molecule type" value="Genomic_DNA"/>
</dbReference>
<dbReference type="Gene3D" id="1.20.1260.10">
    <property type="match status" value="1"/>
</dbReference>
<dbReference type="PIRSF" id="PIRSF029477">
    <property type="entry name" value="UCP029477"/>
    <property type="match status" value="1"/>
</dbReference>
<sequence>MSQDETKTVTMLQELIETSEDGKKGFQEAAQRADDVKLKQLFQDRAESCAEAANELQNMVMSMGGKTNSSGSALGAAHRGWVWARSAVGDSNVAVLEEVERGEDYAKGVYGRALKASLPEKVKTVVERQYQGVLSNHDRIRQLRNQYRAQG</sequence>
<organism evidence="2 3">
    <name type="scientific">Solimonas aquatica</name>
    <dbReference type="NCBI Taxonomy" id="489703"/>
    <lineage>
        <taxon>Bacteria</taxon>
        <taxon>Pseudomonadati</taxon>
        <taxon>Pseudomonadota</taxon>
        <taxon>Gammaproteobacteria</taxon>
        <taxon>Nevskiales</taxon>
        <taxon>Nevskiaceae</taxon>
        <taxon>Solimonas</taxon>
    </lineage>
</organism>
<dbReference type="InterPro" id="IPR012347">
    <property type="entry name" value="Ferritin-like"/>
</dbReference>
<keyword evidence="3" id="KW-1185">Reference proteome</keyword>
<dbReference type="InterPro" id="IPR016920">
    <property type="entry name" value="UCP029477"/>
</dbReference>
<dbReference type="Pfam" id="PF09537">
    <property type="entry name" value="DUF2383"/>
    <property type="match status" value="1"/>
</dbReference>
<reference evidence="2 3" key="1">
    <citation type="submission" date="2016-10" db="EMBL/GenBank/DDBJ databases">
        <authorList>
            <person name="de Groot N.N."/>
        </authorList>
    </citation>
    <scope>NUCLEOTIDE SEQUENCE [LARGE SCALE GENOMIC DNA]</scope>
    <source>
        <strain evidence="2 3">DSM 25927</strain>
    </source>
</reference>
<dbReference type="InterPro" id="IPR011971">
    <property type="entry name" value="CHP02284"/>
</dbReference>
<dbReference type="NCBIfam" id="TIGR02284">
    <property type="entry name" value="PA2169 family four-helix-bundle protein"/>
    <property type="match status" value="1"/>
</dbReference>
<accession>A0A1H9AEQ9</accession>
<dbReference type="Proteomes" id="UP000199233">
    <property type="component" value="Unassembled WGS sequence"/>
</dbReference>
<dbReference type="RefSeq" id="WP_093281189.1">
    <property type="nucleotide sequence ID" value="NZ_FOFS01000001.1"/>
</dbReference>
<evidence type="ECO:0000313" key="2">
    <source>
        <dbReference type="EMBL" id="SEP75224.1"/>
    </source>
</evidence>
<protein>
    <recommendedName>
        <fullName evidence="1">DUF2383 domain-containing protein</fullName>
    </recommendedName>
</protein>
<gene>
    <name evidence="2" type="ORF">SAMN04488038_101380</name>
</gene>
<feature type="domain" description="DUF2383" evidence="1">
    <location>
        <begin position="8"/>
        <end position="115"/>
    </location>
</feature>
<dbReference type="AlphaFoldDB" id="A0A1H9AEQ9"/>
<proteinExistence type="predicted"/>
<dbReference type="InterPro" id="IPR019052">
    <property type="entry name" value="DUF2383"/>
</dbReference>
<dbReference type="OrthoDB" id="282393at2"/>
<evidence type="ECO:0000313" key="3">
    <source>
        <dbReference type="Proteomes" id="UP000199233"/>
    </source>
</evidence>
<evidence type="ECO:0000259" key="1">
    <source>
        <dbReference type="Pfam" id="PF09537"/>
    </source>
</evidence>
<name>A0A1H9AEQ9_9GAMM</name>
<dbReference type="STRING" id="489703.SAMN04488038_101380"/>